<accession>A0A2H0VHT8</accession>
<gene>
    <name evidence="1" type="ORF">COT88_00180</name>
</gene>
<comment type="caution">
    <text evidence="1">The sequence shown here is derived from an EMBL/GenBank/DDBJ whole genome shotgun (WGS) entry which is preliminary data.</text>
</comment>
<evidence type="ECO:0000313" key="2">
    <source>
        <dbReference type="Proteomes" id="UP000230776"/>
    </source>
</evidence>
<protein>
    <submittedName>
        <fullName evidence="1">Uncharacterized protein</fullName>
    </submittedName>
</protein>
<name>A0A2H0VHT8_9BACT</name>
<proteinExistence type="predicted"/>
<dbReference type="Proteomes" id="UP000230776">
    <property type="component" value="Unassembled WGS sequence"/>
</dbReference>
<reference evidence="2" key="1">
    <citation type="submission" date="2017-09" db="EMBL/GenBank/DDBJ databases">
        <title>Depth-based differentiation of microbial function through sediment-hosted aquifers and enrichment of novel symbionts in the deep terrestrial subsurface.</title>
        <authorList>
            <person name="Probst A.J."/>
            <person name="Ladd B."/>
            <person name="Jarett J.K."/>
            <person name="Geller-Mcgrath D.E."/>
            <person name="Sieber C.M.K."/>
            <person name="Emerson J.B."/>
            <person name="Anantharaman K."/>
            <person name="Thomas B.C."/>
            <person name="Malmstrom R."/>
            <person name="Stieglmeier M."/>
            <person name="Klingl A."/>
            <person name="Woyke T."/>
            <person name="Ryan C.M."/>
            <person name="Banfield J.F."/>
        </authorList>
    </citation>
    <scope>NUCLEOTIDE SEQUENCE [LARGE SCALE GENOMIC DNA]</scope>
</reference>
<organism evidence="1 2">
    <name type="scientific">Candidatus Colwellbacteria bacterium CG10_big_fil_rev_8_21_14_0_10_41_28</name>
    <dbReference type="NCBI Taxonomy" id="1974539"/>
    <lineage>
        <taxon>Bacteria</taxon>
        <taxon>Candidatus Colwelliibacteriota</taxon>
    </lineage>
</organism>
<evidence type="ECO:0000313" key="1">
    <source>
        <dbReference type="EMBL" id="PIR98675.1"/>
    </source>
</evidence>
<dbReference type="AlphaFoldDB" id="A0A2H0VHT8"/>
<dbReference type="EMBL" id="PFAG01000003">
    <property type="protein sequence ID" value="PIR98675.1"/>
    <property type="molecule type" value="Genomic_DNA"/>
</dbReference>
<sequence>MTDPYNIQVGDWVNWRYWPGDPNSPFIRHKHFVFDRGHSEDPIEYEDSHYEKGPWEVIQAFTYEGMPIVGIMMTRLQKYGGNAERRTFDASLLMRVDPPTEKK</sequence>